<gene>
    <name evidence="1" type="ORF">SK128_022044</name>
</gene>
<organism evidence="1 2">
    <name type="scientific">Halocaridina rubra</name>
    <name type="common">Hawaiian red shrimp</name>
    <dbReference type="NCBI Taxonomy" id="373956"/>
    <lineage>
        <taxon>Eukaryota</taxon>
        <taxon>Metazoa</taxon>
        <taxon>Ecdysozoa</taxon>
        <taxon>Arthropoda</taxon>
        <taxon>Crustacea</taxon>
        <taxon>Multicrustacea</taxon>
        <taxon>Malacostraca</taxon>
        <taxon>Eumalacostraca</taxon>
        <taxon>Eucarida</taxon>
        <taxon>Decapoda</taxon>
        <taxon>Pleocyemata</taxon>
        <taxon>Caridea</taxon>
        <taxon>Atyoidea</taxon>
        <taxon>Atyidae</taxon>
        <taxon>Halocaridina</taxon>
    </lineage>
</organism>
<evidence type="ECO:0000313" key="2">
    <source>
        <dbReference type="Proteomes" id="UP001381693"/>
    </source>
</evidence>
<evidence type="ECO:0000313" key="1">
    <source>
        <dbReference type="EMBL" id="KAK7075624.1"/>
    </source>
</evidence>
<name>A0AAN9A643_HALRR</name>
<sequence length="88" mass="9822">MSLFKPYSAGAWQYVVLIPITNLSVTSLDITGIVSEVFNLMLGQEGNEWMGCVMSLYGRGFDIEGDDRRARNSQLSRIDMQLTLTNVS</sequence>
<dbReference type="Proteomes" id="UP001381693">
    <property type="component" value="Unassembled WGS sequence"/>
</dbReference>
<proteinExistence type="predicted"/>
<keyword evidence="2" id="KW-1185">Reference proteome</keyword>
<reference evidence="1 2" key="1">
    <citation type="submission" date="2023-11" db="EMBL/GenBank/DDBJ databases">
        <title>Halocaridina rubra genome assembly.</title>
        <authorList>
            <person name="Smith C."/>
        </authorList>
    </citation>
    <scope>NUCLEOTIDE SEQUENCE [LARGE SCALE GENOMIC DNA]</scope>
    <source>
        <strain evidence="1">EP-1</strain>
        <tissue evidence="1">Whole</tissue>
    </source>
</reference>
<accession>A0AAN9A643</accession>
<dbReference type="AlphaFoldDB" id="A0AAN9A643"/>
<protein>
    <submittedName>
        <fullName evidence="1">Uncharacterized protein</fullName>
    </submittedName>
</protein>
<comment type="caution">
    <text evidence="1">The sequence shown here is derived from an EMBL/GenBank/DDBJ whole genome shotgun (WGS) entry which is preliminary data.</text>
</comment>
<dbReference type="EMBL" id="JAXCGZ010010336">
    <property type="protein sequence ID" value="KAK7075624.1"/>
    <property type="molecule type" value="Genomic_DNA"/>
</dbReference>